<sequence>MIFDGVNVSYNLDFRSTKDDAWYACGVVLDGKKLRVKFMDFVQSCHDEVFSIADFPTHREIEQFLLRFRPTSEPIDENECSKVIEGMTVSATYTTDGLVRFFDAIVDAVHYKEHKPDKCLCTFLLFWQHGPEEGNITAASIDDLCLIMSGAIDPRVTEFAKLVKEKLRGASSKSSLTSKTPFLSKKTSSNQTLNKLQEFSGNGDSCYSEFSEGRERFNTQLIDQDRDMGGVKDTGFHHYIILENLEKNLSPILITDFIHEQTSITAQAYVFPSLSTETYARGAIVSNNKSKLKRIYEFINNPNHFIASSSGRPWVIPEEILRIGTFNINLQSLQPKYENQNTGSKLMIVLLGTEEYMRAKQLKNIYLEFRDHLNGLVEKLDKEEKKNKHPLSSN</sequence>
<evidence type="ECO:0000313" key="1">
    <source>
        <dbReference type="EMBL" id="KAI3753506.1"/>
    </source>
</evidence>
<organism evidence="1 2">
    <name type="scientific">Cichorium intybus</name>
    <name type="common">Chicory</name>
    <dbReference type="NCBI Taxonomy" id="13427"/>
    <lineage>
        <taxon>Eukaryota</taxon>
        <taxon>Viridiplantae</taxon>
        <taxon>Streptophyta</taxon>
        <taxon>Embryophyta</taxon>
        <taxon>Tracheophyta</taxon>
        <taxon>Spermatophyta</taxon>
        <taxon>Magnoliopsida</taxon>
        <taxon>eudicotyledons</taxon>
        <taxon>Gunneridae</taxon>
        <taxon>Pentapetalae</taxon>
        <taxon>asterids</taxon>
        <taxon>campanulids</taxon>
        <taxon>Asterales</taxon>
        <taxon>Asteraceae</taxon>
        <taxon>Cichorioideae</taxon>
        <taxon>Cichorieae</taxon>
        <taxon>Cichoriinae</taxon>
        <taxon>Cichorium</taxon>
    </lineage>
</organism>
<proteinExistence type="predicted"/>
<evidence type="ECO:0000313" key="2">
    <source>
        <dbReference type="Proteomes" id="UP001055811"/>
    </source>
</evidence>
<reference evidence="2" key="1">
    <citation type="journal article" date="2022" name="Mol. Ecol. Resour.">
        <title>The genomes of chicory, endive, great burdock and yacon provide insights into Asteraceae palaeo-polyploidization history and plant inulin production.</title>
        <authorList>
            <person name="Fan W."/>
            <person name="Wang S."/>
            <person name="Wang H."/>
            <person name="Wang A."/>
            <person name="Jiang F."/>
            <person name="Liu H."/>
            <person name="Zhao H."/>
            <person name="Xu D."/>
            <person name="Zhang Y."/>
        </authorList>
    </citation>
    <scope>NUCLEOTIDE SEQUENCE [LARGE SCALE GENOMIC DNA]</scope>
    <source>
        <strain evidence="2">cv. Punajuju</strain>
    </source>
</reference>
<keyword evidence="2" id="KW-1185">Reference proteome</keyword>
<dbReference type="EMBL" id="CM042012">
    <property type="protein sequence ID" value="KAI3753506.1"/>
    <property type="molecule type" value="Genomic_DNA"/>
</dbReference>
<protein>
    <submittedName>
        <fullName evidence="1">Uncharacterized protein</fullName>
    </submittedName>
</protein>
<gene>
    <name evidence="1" type="ORF">L2E82_25560</name>
</gene>
<accession>A0ACB9E4Y6</accession>
<reference evidence="1 2" key="2">
    <citation type="journal article" date="2022" name="Mol. Ecol. Resour.">
        <title>The genomes of chicory, endive, great burdock and yacon provide insights into Asteraceae paleo-polyploidization history and plant inulin production.</title>
        <authorList>
            <person name="Fan W."/>
            <person name="Wang S."/>
            <person name="Wang H."/>
            <person name="Wang A."/>
            <person name="Jiang F."/>
            <person name="Liu H."/>
            <person name="Zhao H."/>
            <person name="Xu D."/>
            <person name="Zhang Y."/>
        </authorList>
    </citation>
    <scope>NUCLEOTIDE SEQUENCE [LARGE SCALE GENOMIC DNA]</scope>
    <source>
        <strain evidence="2">cv. Punajuju</strain>
        <tissue evidence="1">Leaves</tissue>
    </source>
</reference>
<name>A0ACB9E4Y6_CICIN</name>
<dbReference type="Proteomes" id="UP001055811">
    <property type="component" value="Linkage Group LG04"/>
</dbReference>
<comment type="caution">
    <text evidence="1">The sequence shown here is derived from an EMBL/GenBank/DDBJ whole genome shotgun (WGS) entry which is preliminary data.</text>
</comment>